<feature type="transmembrane region" description="Helical" evidence="8">
    <location>
        <begin position="110"/>
        <end position="131"/>
    </location>
</feature>
<feature type="transmembrane region" description="Helical" evidence="8">
    <location>
        <begin position="84"/>
        <end position="104"/>
    </location>
</feature>
<dbReference type="InterPro" id="IPR003663">
    <property type="entry name" value="Sugar/inositol_transpt"/>
</dbReference>
<reference evidence="10 11" key="1">
    <citation type="submission" date="2016-01" db="EMBL/GenBank/DDBJ databases">
        <authorList>
            <consortium name="TB Trials Study Group"/>
            <person name="Sutton G."/>
            <person name="Brinkac L."/>
            <person name="Sanka R."/>
            <person name="Adams M."/>
            <person name="Lau E.L."/>
            <person name="Macaden R."/>
            <person name="Grewal H.M.S."/>
        </authorList>
    </citation>
    <scope>NUCLEOTIDE SEQUENCE [LARGE SCALE GENOMIC DNA]</scope>
    <source>
        <strain evidence="10 11">IS-1744</strain>
    </source>
</reference>
<dbReference type="GO" id="GO:0005886">
    <property type="term" value="C:plasma membrane"/>
    <property type="evidence" value="ECO:0007669"/>
    <property type="project" value="UniProtKB-SubCell"/>
</dbReference>
<comment type="subcellular location">
    <subcellularLocation>
        <location evidence="1">Cell membrane</location>
        <topology evidence="1">Multi-pass membrane protein</topology>
    </subcellularLocation>
</comment>
<dbReference type="Pfam" id="PF00083">
    <property type="entry name" value="Sugar_tr"/>
    <property type="match status" value="1"/>
</dbReference>
<dbReference type="EMBL" id="LQIR01000034">
    <property type="protein sequence ID" value="KUI12337.1"/>
    <property type="molecule type" value="Genomic_DNA"/>
</dbReference>
<evidence type="ECO:0000256" key="7">
    <source>
        <dbReference type="RuleBase" id="RU003346"/>
    </source>
</evidence>
<dbReference type="PRINTS" id="PR00171">
    <property type="entry name" value="SUGRTRNSPORT"/>
</dbReference>
<dbReference type="Gene3D" id="1.20.1250.20">
    <property type="entry name" value="MFS general substrate transporter like domains"/>
    <property type="match status" value="1"/>
</dbReference>
<comment type="caution">
    <text evidence="10">The sequence shown here is derived from an EMBL/GenBank/DDBJ whole genome shotgun (WGS) entry which is preliminary data.</text>
</comment>
<feature type="transmembrane region" description="Helical" evidence="8">
    <location>
        <begin position="322"/>
        <end position="343"/>
    </location>
</feature>
<feature type="transmembrane region" description="Helical" evidence="8">
    <location>
        <begin position="297"/>
        <end position="315"/>
    </location>
</feature>
<keyword evidence="3 7" id="KW-0813">Transport</keyword>
<protein>
    <submittedName>
        <fullName evidence="10">MFS transporter</fullName>
    </submittedName>
</protein>
<dbReference type="RefSeq" id="WP_064398461.1">
    <property type="nucleotide sequence ID" value="NZ_LQIR01000034.1"/>
</dbReference>
<dbReference type="InterPro" id="IPR036259">
    <property type="entry name" value="MFS_trans_sf"/>
</dbReference>
<proteinExistence type="inferred from homology"/>
<dbReference type="NCBIfam" id="TIGR00879">
    <property type="entry name" value="SP"/>
    <property type="match status" value="1"/>
</dbReference>
<dbReference type="FunFam" id="1.20.1250.20:FF:000073">
    <property type="entry name" value="MFS myo-inositol transporter, putative"/>
    <property type="match status" value="1"/>
</dbReference>
<dbReference type="InterPro" id="IPR005829">
    <property type="entry name" value="Sugar_transporter_CS"/>
</dbReference>
<feature type="domain" description="Major facilitator superfamily (MFS) profile" evidence="9">
    <location>
        <begin position="19"/>
        <end position="443"/>
    </location>
</feature>
<feature type="transmembrane region" description="Helical" evidence="8">
    <location>
        <begin position="174"/>
        <end position="193"/>
    </location>
</feature>
<dbReference type="GO" id="GO:0022857">
    <property type="term" value="F:transmembrane transporter activity"/>
    <property type="evidence" value="ECO:0007669"/>
    <property type="project" value="InterPro"/>
</dbReference>
<dbReference type="SUPFAM" id="SSF103473">
    <property type="entry name" value="MFS general substrate transporter"/>
    <property type="match status" value="1"/>
</dbReference>
<accession>A0A101A3H3</accession>
<dbReference type="Proteomes" id="UP000053707">
    <property type="component" value="Unassembled WGS sequence"/>
</dbReference>
<dbReference type="PANTHER" id="PTHR48020">
    <property type="entry name" value="PROTON MYO-INOSITOL COTRANSPORTER"/>
    <property type="match status" value="1"/>
</dbReference>
<dbReference type="InterPro" id="IPR005828">
    <property type="entry name" value="MFS_sugar_transport-like"/>
</dbReference>
<feature type="transmembrane region" description="Helical" evidence="8">
    <location>
        <begin position="421"/>
        <end position="439"/>
    </location>
</feature>
<dbReference type="PROSITE" id="PS00217">
    <property type="entry name" value="SUGAR_TRANSPORT_2"/>
    <property type="match status" value="1"/>
</dbReference>
<evidence type="ECO:0000313" key="10">
    <source>
        <dbReference type="EMBL" id="KUI12337.1"/>
    </source>
</evidence>
<evidence type="ECO:0000256" key="5">
    <source>
        <dbReference type="ARBA" id="ARBA00022989"/>
    </source>
</evidence>
<organism evidence="10 11">
    <name type="scientific">Mycobacterium lehmannii</name>
    <dbReference type="NCBI Taxonomy" id="2048550"/>
    <lineage>
        <taxon>Bacteria</taxon>
        <taxon>Bacillati</taxon>
        <taxon>Actinomycetota</taxon>
        <taxon>Actinomycetes</taxon>
        <taxon>Mycobacteriales</taxon>
        <taxon>Mycobacteriaceae</taxon>
        <taxon>Mycobacterium</taxon>
    </lineage>
</organism>
<evidence type="ECO:0000256" key="2">
    <source>
        <dbReference type="ARBA" id="ARBA00010992"/>
    </source>
</evidence>
<dbReference type="PANTHER" id="PTHR48020:SF12">
    <property type="entry name" value="PROTON MYO-INOSITOL COTRANSPORTER"/>
    <property type="match status" value="1"/>
</dbReference>
<dbReference type="PROSITE" id="PS00216">
    <property type="entry name" value="SUGAR_TRANSPORT_1"/>
    <property type="match status" value="1"/>
</dbReference>
<dbReference type="PROSITE" id="PS50850">
    <property type="entry name" value="MFS"/>
    <property type="match status" value="1"/>
</dbReference>
<keyword evidence="4 8" id="KW-0812">Transmembrane</keyword>
<evidence type="ECO:0000256" key="8">
    <source>
        <dbReference type="SAM" id="Phobius"/>
    </source>
</evidence>
<evidence type="ECO:0000313" key="11">
    <source>
        <dbReference type="Proteomes" id="UP000053707"/>
    </source>
</evidence>
<sequence length="460" mass="49099">MSGFITEVRRTGNGLLLRVCIIAAIGGLLFGYDTGVISGALLYIKTDLHANDFEQEAIVAAVLLGAMCGAAASGYLADRISRRWTKVLSGTVYLVGALGCAFAISAPMLIGFRFLLGLAVGTASFVSPLYISEMAPPRIRGGLVSFNQLAITSGILVAYLVNFGFKDLDANWRWMLGVAALPGAVLAVGMLSVPQTPRWLVEAGRKDKAREVLRRLRSGDRDADIDDELAGIEQASEQEGKASIRDLIRPGLRPMLIVGLVLALAQQFVGVNTVIYYAPTILSDTGMSAGGALARTVFVGVTNVVFTIVAVLLLDRVGRRKLLITGTIGMIVGLLTLAVYFAWGTLQQNAGYLALVALMVFIASFAIGLGPVFWLMISEIFPIGVRSKAMAVCTIVNWGANFIVAQTFLTLGNLITRQGVFFLYAALAGLALLVFARWVPETRGRSLEDIQAELASGDSK</sequence>
<evidence type="ECO:0000259" key="9">
    <source>
        <dbReference type="PROSITE" id="PS50850"/>
    </source>
</evidence>
<keyword evidence="6 8" id="KW-0472">Membrane</keyword>
<dbReference type="InterPro" id="IPR020846">
    <property type="entry name" value="MFS_dom"/>
</dbReference>
<evidence type="ECO:0000256" key="6">
    <source>
        <dbReference type="ARBA" id="ARBA00023136"/>
    </source>
</evidence>
<comment type="similarity">
    <text evidence="2 7">Belongs to the major facilitator superfamily. Sugar transporter (TC 2.A.1.1) family.</text>
</comment>
<keyword evidence="5 8" id="KW-1133">Transmembrane helix</keyword>
<feature type="transmembrane region" description="Helical" evidence="8">
    <location>
        <begin position="143"/>
        <end position="162"/>
    </location>
</feature>
<feature type="transmembrane region" description="Helical" evidence="8">
    <location>
        <begin position="15"/>
        <end position="37"/>
    </location>
</feature>
<dbReference type="AlphaFoldDB" id="A0A101A3H3"/>
<evidence type="ECO:0000256" key="3">
    <source>
        <dbReference type="ARBA" id="ARBA00022448"/>
    </source>
</evidence>
<evidence type="ECO:0000256" key="1">
    <source>
        <dbReference type="ARBA" id="ARBA00004651"/>
    </source>
</evidence>
<evidence type="ECO:0000256" key="4">
    <source>
        <dbReference type="ARBA" id="ARBA00022692"/>
    </source>
</evidence>
<gene>
    <name evidence="10" type="ORF">AU192_19920</name>
</gene>
<keyword evidence="11" id="KW-1185">Reference proteome</keyword>
<feature type="transmembrane region" description="Helical" evidence="8">
    <location>
        <begin position="255"/>
        <end position="277"/>
    </location>
</feature>
<feature type="transmembrane region" description="Helical" evidence="8">
    <location>
        <begin position="57"/>
        <end position="77"/>
    </location>
</feature>
<feature type="transmembrane region" description="Helical" evidence="8">
    <location>
        <begin position="389"/>
        <end position="409"/>
    </location>
</feature>
<name>A0A101A3H3_9MYCO</name>
<dbReference type="InterPro" id="IPR050814">
    <property type="entry name" value="Myo-inositol_Transporter"/>
</dbReference>
<feature type="transmembrane region" description="Helical" evidence="8">
    <location>
        <begin position="349"/>
        <end position="377"/>
    </location>
</feature>